<dbReference type="EMBL" id="CAWUPB010001173">
    <property type="protein sequence ID" value="CAK7347425.1"/>
    <property type="molecule type" value="Genomic_DNA"/>
</dbReference>
<evidence type="ECO:0000259" key="8">
    <source>
        <dbReference type="PROSITE" id="PS50016"/>
    </source>
</evidence>
<dbReference type="InterPro" id="IPR016181">
    <property type="entry name" value="Acyl_CoA_acyltransferase"/>
</dbReference>
<reference evidence="10 11" key="1">
    <citation type="submission" date="2024-01" db="EMBL/GenBank/DDBJ databases">
        <authorList>
            <person name="Waweru B."/>
        </authorList>
    </citation>
    <scope>NUCLEOTIDE SEQUENCE [LARGE SCALE GENOMIC DNA]</scope>
</reference>
<dbReference type="GO" id="GO:0006357">
    <property type="term" value="P:regulation of transcription by RNA polymerase II"/>
    <property type="evidence" value="ECO:0007669"/>
    <property type="project" value="TreeGrafter"/>
</dbReference>
<dbReference type="InterPro" id="IPR042163">
    <property type="entry name" value="PHF12"/>
</dbReference>
<dbReference type="SUPFAM" id="SSF57903">
    <property type="entry name" value="FYVE/PHD zinc finger"/>
    <property type="match status" value="1"/>
</dbReference>
<feature type="region of interest" description="Disordered" evidence="7">
    <location>
        <begin position="446"/>
        <end position="503"/>
    </location>
</feature>
<evidence type="ECO:0000256" key="6">
    <source>
        <dbReference type="PROSITE-ProRule" id="PRU00146"/>
    </source>
</evidence>
<dbReference type="InterPro" id="IPR054292">
    <property type="entry name" value="DUF7028"/>
</dbReference>
<dbReference type="Gene3D" id="3.30.40.10">
    <property type="entry name" value="Zinc/RING finger domain, C3HC4 (zinc finger)"/>
    <property type="match status" value="2"/>
</dbReference>
<dbReference type="PANTHER" id="PTHR46309:SF12">
    <property type="entry name" value="GB|AAC80581.1"/>
    <property type="match status" value="1"/>
</dbReference>
<dbReference type="Gene3D" id="2.30.30.140">
    <property type="match status" value="1"/>
</dbReference>
<dbReference type="InterPro" id="IPR056511">
    <property type="entry name" value="IDM1_C"/>
</dbReference>
<evidence type="ECO:0000256" key="4">
    <source>
        <dbReference type="ARBA" id="ARBA00022833"/>
    </source>
</evidence>
<feature type="domain" description="PHD-type" evidence="8">
    <location>
        <begin position="614"/>
        <end position="659"/>
    </location>
</feature>
<dbReference type="InterPro" id="IPR011011">
    <property type="entry name" value="Znf_FYVE_PHD"/>
</dbReference>
<dbReference type="InterPro" id="IPR008395">
    <property type="entry name" value="Agenet-like_dom"/>
</dbReference>
<evidence type="ECO:0000256" key="5">
    <source>
        <dbReference type="ARBA" id="ARBA00023242"/>
    </source>
</evidence>
<proteinExistence type="predicted"/>
<dbReference type="SMART" id="SM00249">
    <property type="entry name" value="PHD"/>
    <property type="match status" value="2"/>
</dbReference>
<feature type="compositionally biased region" description="Basic and acidic residues" evidence="7">
    <location>
        <begin position="468"/>
        <end position="484"/>
    </location>
</feature>
<dbReference type="PANTHER" id="PTHR46309">
    <property type="entry name" value="PHD FINGER PROTEIN 12"/>
    <property type="match status" value="1"/>
</dbReference>
<keyword evidence="4" id="KW-0862">Zinc</keyword>
<dbReference type="Proteomes" id="UP001314170">
    <property type="component" value="Unassembled WGS sequence"/>
</dbReference>
<feature type="region of interest" description="Disordered" evidence="7">
    <location>
        <begin position="378"/>
        <end position="417"/>
    </location>
</feature>
<dbReference type="InterPro" id="IPR019787">
    <property type="entry name" value="Znf_PHD-finger"/>
</dbReference>
<dbReference type="Pfam" id="PF22970">
    <property type="entry name" value="DUF7028"/>
    <property type="match status" value="1"/>
</dbReference>
<name>A0AAV1S820_9ROSI</name>
<dbReference type="GO" id="GO:0003714">
    <property type="term" value="F:transcription corepressor activity"/>
    <property type="evidence" value="ECO:0007669"/>
    <property type="project" value="InterPro"/>
</dbReference>
<feature type="compositionally biased region" description="Basic and acidic residues" evidence="7">
    <location>
        <begin position="378"/>
        <end position="388"/>
    </location>
</feature>
<evidence type="ECO:0000313" key="11">
    <source>
        <dbReference type="Proteomes" id="UP001314170"/>
    </source>
</evidence>
<dbReference type="InterPro" id="IPR001965">
    <property type="entry name" value="Znf_PHD"/>
</dbReference>
<dbReference type="PROSITE" id="PS50016">
    <property type="entry name" value="ZF_PHD_2"/>
    <property type="match status" value="1"/>
</dbReference>
<comment type="caution">
    <text evidence="10">The sequence shown here is derived from an EMBL/GenBank/DDBJ whole genome shotgun (WGS) entry which is preliminary data.</text>
</comment>
<evidence type="ECO:0000256" key="1">
    <source>
        <dbReference type="ARBA" id="ARBA00004123"/>
    </source>
</evidence>
<evidence type="ECO:0000313" key="10">
    <source>
        <dbReference type="EMBL" id="CAK7347425.1"/>
    </source>
</evidence>
<comment type="subcellular location">
    <subcellularLocation>
        <location evidence="1">Nucleus</location>
    </subcellularLocation>
</comment>
<gene>
    <name evidence="10" type="ORF">DCAF_LOCUS20110</name>
</gene>
<keyword evidence="5" id="KW-0539">Nucleus</keyword>
<dbReference type="InterPro" id="IPR013083">
    <property type="entry name" value="Znf_RING/FYVE/PHD"/>
</dbReference>
<evidence type="ECO:0000259" key="9">
    <source>
        <dbReference type="PROSITE" id="PS51186"/>
    </source>
</evidence>
<keyword evidence="2" id="KW-0479">Metal-binding</keyword>
<dbReference type="GO" id="GO:0005634">
    <property type="term" value="C:nucleus"/>
    <property type="evidence" value="ECO:0007669"/>
    <property type="project" value="UniProtKB-SubCell"/>
</dbReference>
<dbReference type="InterPro" id="IPR014002">
    <property type="entry name" value="Agenet_dom_plant"/>
</dbReference>
<dbReference type="InterPro" id="IPR032308">
    <property type="entry name" value="TDBD"/>
</dbReference>
<dbReference type="SMART" id="SM00743">
    <property type="entry name" value="Agenet"/>
    <property type="match status" value="2"/>
</dbReference>
<dbReference type="GO" id="GO:0016747">
    <property type="term" value="F:acyltransferase activity, transferring groups other than amino-acyl groups"/>
    <property type="evidence" value="ECO:0007669"/>
    <property type="project" value="InterPro"/>
</dbReference>
<evidence type="ECO:0000256" key="7">
    <source>
        <dbReference type="SAM" id="MobiDB-lite"/>
    </source>
</evidence>
<protein>
    <recommendedName>
        <fullName evidence="12">PHD finger transcription factor</fullName>
    </recommendedName>
</protein>
<organism evidence="10 11">
    <name type="scientific">Dovyalis caffra</name>
    <dbReference type="NCBI Taxonomy" id="77055"/>
    <lineage>
        <taxon>Eukaryota</taxon>
        <taxon>Viridiplantae</taxon>
        <taxon>Streptophyta</taxon>
        <taxon>Embryophyta</taxon>
        <taxon>Tracheophyta</taxon>
        <taxon>Spermatophyta</taxon>
        <taxon>Magnoliopsida</taxon>
        <taxon>eudicotyledons</taxon>
        <taxon>Gunneridae</taxon>
        <taxon>Pentapetalae</taxon>
        <taxon>rosids</taxon>
        <taxon>fabids</taxon>
        <taxon>Malpighiales</taxon>
        <taxon>Salicaceae</taxon>
        <taxon>Flacourtieae</taxon>
        <taxon>Dovyalis</taxon>
    </lineage>
</organism>
<evidence type="ECO:0000256" key="2">
    <source>
        <dbReference type="ARBA" id="ARBA00022723"/>
    </source>
</evidence>
<dbReference type="Pfam" id="PF00628">
    <property type="entry name" value="PHD"/>
    <property type="match status" value="1"/>
</dbReference>
<dbReference type="AlphaFoldDB" id="A0AAV1S820"/>
<keyword evidence="11" id="KW-1185">Reference proteome</keyword>
<feature type="region of interest" description="Disordered" evidence="7">
    <location>
        <begin position="248"/>
        <end position="285"/>
    </location>
</feature>
<dbReference type="SUPFAM" id="SSF55729">
    <property type="entry name" value="Acyl-CoA N-acyltransferases (Nat)"/>
    <property type="match status" value="1"/>
</dbReference>
<dbReference type="Pfam" id="PF16135">
    <property type="entry name" value="TDBD"/>
    <property type="match status" value="1"/>
</dbReference>
<evidence type="ECO:0008006" key="12">
    <source>
        <dbReference type="Google" id="ProtNLM"/>
    </source>
</evidence>
<feature type="compositionally biased region" description="Polar residues" evidence="7">
    <location>
        <begin position="485"/>
        <end position="495"/>
    </location>
</feature>
<sequence>MQFRVNQKVEVRSTQESGFHRSWKRATIVDSSNQSYHVRYDNILLQLEDGAEKLVEVVPSTPTRTVSSSQLRPLPPLMSFGAFDLPYGLFVDVYVKAAWWEGVIFDHENVSNERVVLLLESGEEIKTKIESLRISQDWNVFTGVWKPKGTWPLIGLFEGCEKDRSVLDGTDVIVDAVRSHEYPLIDHEGDGVVMNSDDAVLASSDKDSCSRLDMVSDCEKKDVVDSGGALEGVSKVLFTSKNPANRRGYTMIDDSNGEGLLGPNGKKLGKRRRKPGQKGSRWVPAGPDLLPVAEFCPAAITRYASHGNQRPPEPLVIDVRKHLAYVGWKIECMKYGSAYKFRYISPRDRKTYFSLRLLCLDMRDPKIENSSLISPDLIDVKESPGRDHPRNRKRMDELSQFPPEADSQGGNDEVGSLGDYELRHLQGQNASRPKPRREKVIENLKKLKDSQKSNQELNASPLKQRRGKAIETLKKQRDGQRRQSSETAMQEVTPRSSKRQPRSVLSWMIDNNLVSLGANVSYRRSKARSALTRGKITRDGIECNCCQKIFTLTGFESHAGSTKHRPAANILLEDGRSLLDCQRKNEHRSKTQRVTREAKWKGRQHQHQHQGETDYICSVCHDGGDLIVCDQCPSTFHQNCVGLEDIPEGQWFCPPCCCGICGENKFKHKVQEPEDACVLSCDQCELKYHIGCLRNKGVLKLERKDPKDSWFCSNKCEDIFLGLQKLLGKPVVVGPDNLTWTLWKSMESDNRNAEISTGKHSKLDLAVEVIHECFEPAIETYTGRYIAEDVIFSRGCNLNRLNFRGFYTVLLERNDELITVANVRVFGDKVAEMPLAGTRFQFRRLGMCKILMNELEKQLMNLGVERLMLPAVPSMLDTWINGFGFSKLTDAEKMQYLDRIFLDFPSTIKCQKVLLKTPPEGTKPG</sequence>
<feature type="compositionally biased region" description="Basic residues" evidence="7">
    <location>
        <begin position="267"/>
        <end position="276"/>
    </location>
</feature>
<feature type="domain" description="N-acetyltransferase" evidence="9">
    <location>
        <begin position="753"/>
        <end position="903"/>
    </location>
</feature>
<dbReference type="InterPro" id="IPR000182">
    <property type="entry name" value="GNAT_dom"/>
</dbReference>
<feature type="compositionally biased region" description="Low complexity" evidence="7">
    <location>
        <begin position="257"/>
        <end position="266"/>
    </location>
</feature>
<evidence type="ECO:0000256" key="3">
    <source>
        <dbReference type="ARBA" id="ARBA00022771"/>
    </source>
</evidence>
<keyword evidence="3 6" id="KW-0863">Zinc-finger</keyword>
<accession>A0AAV1S820</accession>
<dbReference type="PROSITE" id="PS51186">
    <property type="entry name" value="GNAT"/>
    <property type="match status" value="1"/>
</dbReference>
<dbReference type="Pfam" id="PF05641">
    <property type="entry name" value="Agenet"/>
    <property type="match status" value="1"/>
</dbReference>
<dbReference type="GO" id="GO:0008270">
    <property type="term" value="F:zinc ion binding"/>
    <property type="evidence" value="ECO:0007669"/>
    <property type="project" value="UniProtKB-KW"/>
</dbReference>
<dbReference type="Pfam" id="PF23209">
    <property type="entry name" value="IDM1_C"/>
    <property type="match status" value="1"/>
</dbReference>